<dbReference type="SUPFAM" id="SSF56672">
    <property type="entry name" value="DNA/RNA polymerases"/>
    <property type="match status" value="1"/>
</dbReference>
<feature type="region of interest" description="Disordered" evidence="1">
    <location>
        <begin position="17"/>
        <end position="43"/>
    </location>
</feature>
<gene>
    <name evidence="3" type="ORF">CRG98_011734</name>
</gene>
<dbReference type="STRING" id="22663.A0A2I0KJB2"/>
<dbReference type="Proteomes" id="UP000233551">
    <property type="component" value="Unassembled WGS sequence"/>
</dbReference>
<evidence type="ECO:0000259" key="2">
    <source>
        <dbReference type="Pfam" id="PF00078"/>
    </source>
</evidence>
<evidence type="ECO:0000313" key="3">
    <source>
        <dbReference type="EMBL" id="PKI67876.1"/>
    </source>
</evidence>
<accession>A0A2I0KJB2</accession>
<organism evidence="3 4">
    <name type="scientific">Punica granatum</name>
    <name type="common">Pomegranate</name>
    <dbReference type="NCBI Taxonomy" id="22663"/>
    <lineage>
        <taxon>Eukaryota</taxon>
        <taxon>Viridiplantae</taxon>
        <taxon>Streptophyta</taxon>
        <taxon>Embryophyta</taxon>
        <taxon>Tracheophyta</taxon>
        <taxon>Spermatophyta</taxon>
        <taxon>Magnoliopsida</taxon>
        <taxon>eudicotyledons</taxon>
        <taxon>Gunneridae</taxon>
        <taxon>Pentapetalae</taxon>
        <taxon>rosids</taxon>
        <taxon>malvids</taxon>
        <taxon>Myrtales</taxon>
        <taxon>Lythraceae</taxon>
        <taxon>Punica</taxon>
    </lineage>
</organism>
<dbReference type="InterPro" id="IPR053134">
    <property type="entry name" value="RNA-dir_DNA_polymerase"/>
</dbReference>
<reference evidence="3 4" key="1">
    <citation type="submission" date="2017-11" db="EMBL/GenBank/DDBJ databases">
        <title>De-novo sequencing of pomegranate (Punica granatum L.) genome.</title>
        <authorList>
            <person name="Akparov Z."/>
            <person name="Amiraslanov A."/>
            <person name="Hajiyeva S."/>
            <person name="Abbasov M."/>
            <person name="Kaur K."/>
            <person name="Hamwieh A."/>
            <person name="Solovyev V."/>
            <person name="Salamov A."/>
            <person name="Braich B."/>
            <person name="Kosarev P."/>
            <person name="Mahmoud A."/>
            <person name="Hajiyev E."/>
            <person name="Babayeva S."/>
            <person name="Izzatullayeva V."/>
            <person name="Mammadov A."/>
            <person name="Mammadov A."/>
            <person name="Sharifova S."/>
            <person name="Ojaghi J."/>
            <person name="Eynullazada K."/>
            <person name="Bayramov B."/>
            <person name="Abdulazimova A."/>
            <person name="Shahmuradov I."/>
        </authorList>
    </citation>
    <scope>NUCLEOTIDE SEQUENCE [LARGE SCALE GENOMIC DNA]</scope>
    <source>
        <strain evidence="4">cv. AG2017</strain>
        <tissue evidence="3">Leaf</tissue>
    </source>
</reference>
<protein>
    <recommendedName>
        <fullName evidence="2">Reverse transcriptase domain-containing protein</fullName>
    </recommendedName>
</protein>
<dbReference type="EMBL" id="PGOL01000575">
    <property type="protein sequence ID" value="PKI67876.1"/>
    <property type="molecule type" value="Genomic_DNA"/>
</dbReference>
<dbReference type="InterPro" id="IPR043128">
    <property type="entry name" value="Rev_trsase/Diguanyl_cyclase"/>
</dbReference>
<dbReference type="PANTHER" id="PTHR24559:SF457">
    <property type="entry name" value="RNA-DIRECTED DNA POLYMERASE HOMOLOG"/>
    <property type="match status" value="1"/>
</dbReference>
<proteinExistence type="predicted"/>
<dbReference type="InterPro" id="IPR000477">
    <property type="entry name" value="RT_dom"/>
</dbReference>
<evidence type="ECO:0000256" key="1">
    <source>
        <dbReference type="SAM" id="MobiDB-lite"/>
    </source>
</evidence>
<sequence>MAGKQVDLRIKLWRIDGPTKKGEGESSRKTTTAATPTSGRRGKEVSVNAVNLGHQGFQQYSMSFTPAPACHSCMRFAARALSASTPNAASLLFGPTGSTSTTLGFESSSAGAVGLSPAGSTRRHDTITAASTVHAPAGPTLPYTGNSSLRYEYHSGALGHTINNCWKLWEEVRKMINANQLSFNAVRPPNVQANPLPYYGSSSGPTINMIGICALREDESKQEGHVLFVIEYVPVEIAVGFTGSDDAPTPFVIEVPAREPYQDNKGPWTYEESIGSLEQQFSVMGVTCSGRVYENPDAARKEKAPTAAFGTVSESTPTPPKKITEEEAEVFMKIIKASEYKVVEQMGKSPAHISLLALLLGSKPHREVLLKIDPLIDVGPCSFAITFQVLDIPNAFSLLLGRPWIHSVGAVPSSLHQRLKFIAEDRLITVKGEEDYAIYKETVVPYICIGEVENLPFHSFETISVIWDYEEVGPSRADRMVGKVLLRKDRGLAAPLRSKSTRTGGDSVFTFLGTRLSRPTGASTSTVLPRTMGGSTRASWFPCSPTLSPNRRTLSEENEGLDNPHYSTVIADVLHLNPNLRHGDSNPSNKRLDEPRSIYFGEKLDEDGRVPEIEESLRRLEDRQLTSVEPTEEVHVRTEEEPRTLKIGTGLDPTQRARMIDFLTEYQEHFLPLDTERFPSKRQHLRRQCSGLLLRIKEEVVKQINAGFLEVCNYSEWVANIIPVEKKDGRVRVCVEYRDLNKTSPKDNFPLPHIDVLVDNTARHTQFSFMDGFSEYNQIQMAKEDKIKTTFITMWGTFCYRVMPFGLKNTGATYQMAMITFFHDMMHKEIEVYVDDTIAKSKEGEDHLVNLKRLFVRLKEYKLRRSAQSAPRWGNC</sequence>
<name>A0A2I0KJB2_PUNGR</name>
<dbReference type="CDD" id="cd01647">
    <property type="entry name" value="RT_LTR"/>
    <property type="match status" value="1"/>
</dbReference>
<keyword evidence="4" id="KW-1185">Reference proteome</keyword>
<dbReference type="Gene3D" id="3.30.70.270">
    <property type="match status" value="1"/>
</dbReference>
<evidence type="ECO:0000313" key="4">
    <source>
        <dbReference type="Proteomes" id="UP000233551"/>
    </source>
</evidence>
<dbReference type="InterPro" id="IPR043502">
    <property type="entry name" value="DNA/RNA_pol_sf"/>
</dbReference>
<feature type="compositionally biased region" description="Polar residues" evidence="1">
    <location>
        <begin position="29"/>
        <end position="38"/>
    </location>
</feature>
<dbReference type="PANTHER" id="PTHR24559">
    <property type="entry name" value="TRANSPOSON TY3-I GAG-POL POLYPROTEIN"/>
    <property type="match status" value="1"/>
</dbReference>
<feature type="compositionally biased region" description="Basic and acidic residues" evidence="1">
    <location>
        <begin position="17"/>
        <end position="28"/>
    </location>
</feature>
<dbReference type="Gene3D" id="3.10.10.10">
    <property type="entry name" value="HIV Type 1 Reverse Transcriptase, subunit A, domain 1"/>
    <property type="match status" value="1"/>
</dbReference>
<dbReference type="Pfam" id="PF00078">
    <property type="entry name" value="RVT_1"/>
    <property type="match status" value="1"/>
</dbReference>
<feature type="domain" description="Reverse transcriptase" evidence="2">
    <location>
        <begin position="724"/>
        <end position="864"/>
    </location>
</feature>
<comment type="caution">
    <text evidence="3">The sequence shown here is derived from an EMBL/GenBank/DDBJ whole genome shotgun (WGS) entry which is preliminary data.</text>
</comment>
<dbReference type="AlphaFoldDB" id="A0A2I0KJB2"/>